<keyword evidence="3" id="KW-0540">Nuclease</keyword>
<keyword evidence="1" id="KW-1133">Transmembrane helix</keyword>
<keyword evidence="4" id="KW-1185">Reference proteome</keyword>
<keyword evidence="3" id="KW-0255">Endonuclease</keyword>
<keyword evidence="1" id="KW-0812">Transmembrane</keyword>
<organism evidence="3 4">
    <name type="scientific">Pedobacter heparinus (strain ATCC 13125 / DSM 2366 / CIP 104194 / JCM 7457 / NBRC 12017 / NCIMB 9290 / NRRL B-14731 / HIM 762-3)</name>
    <dbReference type="NCBI Taxonomy" id="485917"/>
    <lineage>
        <taxon>Bacteria</taxon>
        <taxon>Pseudomonadati</taxon>
        <taxon>Bacteroidota</taxon>
        <taxon>Sphingobacteriia</taxon>
        <taxon>Sphingobacteriales</taxon>
        <taxon>Sphingobacteriaceae</taxon>
        <taxon>Pedobacter</taxon>
    </lineage>
</organism>
<dbReference type="Pfam" id="PF03372">
    <property type="entry name" value="Exo_endo_phos"/>
    <property type="match status" value="1"/>
</dbReference>
<dbReference type="CDD" id="cd09084">
    <property type="entry name" value="EEP-2"/>
    <property type="match status" value="1"/>
</dbReference>
<dbReference type="InterPro" id="IPR036691">
    <property type="entry name" value="Endo/exonu/phosph_ase_sf"/>
</dbReference>
<proteinExistence type="predicted"/>
<dbReference type="PANTHER" id="PTHR14859:SF15">
    <property type="entry name" value="ENDONUCLEASE_EXONUCLEASE_PHOSPHATASE DOMAIN-CONTAINING PROTEIN"/>
    <property type="match status" value="1"/>
</dbReference>
<dbReference type="Gene3D" id="3.60.10.10">
    <property type="entry name" value="Endonuclease/exonuclease/phosphatase"/>
    <property type="match status" value="1"/>
</dbReference>
<feature type="transmembrane region" description="Helical" evidence="1">
    <location>
        <begin position="68"/>
        <end position="85"/>
    </location>
</feature>
<evidence type="ECO:0000256" key="1">
    <source>
        <dbReference type="SAM" id="Phobius"/>
    </source>
</evidence>
<dbReference type="Proteomes" id="UP000000852">
    <property type="component" value="Chromosome"/>
</dbReference>
<dbReference type="HOGENOM" id="CLU_060500_0_1_10"/>
<dbReference type="AlphaFoldDB" id="C6Y013"/>
<dbReference type="GO" id="GO:0004519">
    <property type="term" value="F:endonuclease activity"/>
    <property type="evidence" value="ECO:0007669"/>
    <property type="project" value="UniProtKB-KW"/>
</dbReference>
<dbReference type="PANTHER" id="PTHR14859">
    <property type="entry name" value="CALCOFLUOR WHITE HYPERSENSITIVE PROTEIN PRECURSOR"/>
    <property type="match status" value="1"/>
</dbReference>
<gene>
    <name evidence="3" type="ordered locus">Phep_0484</name>
</gene>
<dbReference type="eggNOG" id="COG3568">
    <property type="taxonomic scope" value="Bacteria"/>
</dbReference>
<evidence type="ECO:0000259" key="2">
    <source>
        <dbReference type="Pfam" id="PF03372"/>
    </source>
</evidence>
<dbReference type="InterPro" id="IPR051916">
    <property type="entry name" value="GPI-anchor_lipid_remodeler"/>
</dbReference>
<keyword evidence="1" id="KW-0472">Membrane</keyword>
<dbReference type="GO" id="GO:0004527">
    <property type="term" value="F:exonuclease activity"/>
    <property type="evidence" value="ECO:0007669"/>
    <property type="project" value="UniProtKB-KW"/>
</dbReference>
<keyword evidence="3" id="KW-0269">Exonuclease</keyword>
<dbReference type="KEGG" id="phe:Phep_0484"/>
<dbReference type="EMBL" id="CP001681">
    <property type="protein sequence ID" value="ACU02708.1"/>
    <property type="molecule type" value="Genomic_DNA"/>
</dbReference>
<feature type="transmembrane region" description="Helical" evidence="1">
    <location>
        <begin position="12"/>
        <end position="33"/>
    </location>
</feature>
<reference evidence="3 4" key="1">
    <citation type="journal article" date="2009" name="Stand. Genomic Sci.">
        <title>Complete genome sequence of Pedobacter heparinus type strain (HIM 762-3).</title>
        <authorList>
            <person name="Han C."/>
            <person name="Spring S."/>
            <person name="Lapidus A."/>
            <person name="Del Rio T.G."/>
            <person name="Tice H."/>
            <person name="Copeland A."/>
            <person name="Cheng J.F."/>
            <person name="Lucas S."/>
            <person name="Chen F."/>
            <person name="Nolan M."/>
            <person name="Bruce D."/>
            <person name="Goodwin L."/>
            <person name="Pitluck S."/>
            <person name="Ivanova N."/>
            <person name="Mavromatis K."/>
            <person name="Mikhailova N."/>
            <person name="Pati A."/>
            <person name="Chen A."/>
            <person name="Palaniappan K."/>
            <person name="Land M."/>
            <person name="Hauser L."/>
            <person name="Chang Y.J."/>
            <person name="Jeffries C.C."/>
            <person name="Saunders E."/>
            <person name="Chertkov O."/>
            <person name="Brettin T."/>
            <person name="Goker M."/>
            <person name="Rohde M."/>
            <person name="Bristow J."/>
            <person name="Eisen J.A."/>
            <person name="Markowitz V."/>
            <person name="Hugenholtz P."/>
            <person name="Kyrpides N.C."/>
            <person name="Klenk H.P."/>
            <person name="Detter J.C."/>
        </authorList>
    </citation>
    <scope>NUCLEOTIDE SEQUENCE [LARGE SCALE GENOMIC DNA]</scope>
    <source>
        <strain evidence="4">ATCC 13125 / DSM 2366 / CIP 104194 / JCM 7457 / NBRC 12017 / NCIMB 9290 / NRRL B-14731 / HIM 762-3</strain>
    </source>
</reference>
<dbReference type="GO" id="GO:0006506">
    <property type="term" value="P:GPI anchor biosynthetic process"/>
    <property type="evidence" value="ECO:0007669"/>
    <property type="project" value="TreeGrafter"/>
</dbReference>
<accession>C6Y013</accession>
<keyword evidence="3" id="KW-0378">Hydrolase</keyword>
<evidence type="ECO:0000313" key="3">
    <source>
        <dbReference type="EMBL" id="ACU02708.1"/>
    </source>
</evidence>
<dbReference type="InterPro" id="IPR005135">
    <property type="entry name" value="Endo/exonuclease/phosphatase"/>
</dbReference>
<feature type="transmembrane region" description="Helical" evidence="1">
    <location>
        <begin position="39"/>
        <end position="61"/>
    </location>
</feature>
<dbReference type="SUPFAM" id="SSF56219">
    <property type="entry name" value="DNase I-like"/>
    <property type="match status" value="1"/>
</dbReference>
<dbReference type="RefSeq" id="WP_012780661.1">
    <property type="nucleotide sequence ID" value="NC_013061.1"/>
</dbReference>
<name>C6Y013_PEDHD</name>
<protein>
    <submittedName>
        <fullName evidence="3">Endonuclease/exonuclease/phosphatase</fullName>
    </submittedName>
</protein>
<dbReference type="GO" id="GO:0016020">
    <property type="term" value="C:membrane"/>
    <property type="evidence" value="ECO:0007669"/>
    <property type="project" value="GOC"/>
</dbReference>
<sequence length="370" mass="42685">MKRSKPTFIDKLVRLGAIGLATALALGILAGNIDPRSFQLIAFFGLAYPYVLLLNIIMIAWWCIRRRWLFAATTLVLILLGWHSLTTTFGFIGEKGLGPKADPGLIRMMTYNVHSFKPYGEGNIESVKQQMLDLIENENPDIICFQEYFTRKKGPYDITDSLKRILNKPYHYFEPISQNDYEATGLAIFSKYPIKNKGTIAFNKVYRGNSSIYVDVTVKNKMFRIYNVHMQSISFQEQDYMYLDQVKYQMDPKLYASKRILVMLRNAFLKRSEQVDIMKAHIKTCELPFIIAGDFNDTPASYAVKQMTKSLKNTFKEQGTGFGKTYNGKFPNFQIDYIATTQNFDVMNYRIIEAKLSDHFPVRSDLRLNP</sequence>
<dbReference type="OrthoDB" id="635146at2"/>
<dbReference type="STRING" id="485917.Phep_0484"/>
<feature type="domain" description="Endonuclease/exonuclease/phosphatase" evidence="2">
    <location>
        <begin position="109"/>
        <end position="359"/>
    </location>
</feature>
<evidence type="ECO:0000313" key="4">
    <source>
        <dbReference type="Proteomes" id="UP000000852"/>
    </source>
</evidence>